<organism evidence="1 2">
    <name type="scientific">Dermatophagoides farinae</name>
    <name type="common">American house dust mite</name>
    <dbReference type="NCBI Taxonomy" id="6954"/>
    <lineage>
        <taxon>Eukaryota</taxon>
        <taxon>Metazoa</taxon>
        <taxon>Ecdysozoa</taxon>
        <taxon>Arthropoda</taxon>
        <taxon>Chelicerata</taxon>
        <taxon>Arachnida</taxon>
        <taxon>Acari</taxon>
        <taxon>Acariformes</taxon>
        <taxon>Sarcoptiformes</taxon>
        <taxon>Astigmata</taxon>
        <taxon>Psoroptidia</taxon>
        <taxon>Analgoidea</taxon>
        <taxon>Pyroglyphidae</taxon>
        <taxon>Dermatophagoidinae</taxon>
        <taxon>Dermatophagoides</taxon>
    </lineage>
</organism>
<reference evidence="1" key="1">
    <citation type="submission" date="2013-05" db="EMBL/GenBank/DDBJ databases">
        <authorList>
            <person name="Yim A.K.Y."/>
            <person name="Chan T.F."/>
            <person name="Ji K.M."/>
            <person name="Liu X.Y."/>
            <person name="Zhou J.W."/>
            <person name="Li R.Q."/>
            <person name="Yang K.Y."/>
            <person name="Li J."/>
            <person name="Li M."/>
            <person name="Law P.T.W."/>
            <person name="Wu Y.L."/>
            <person name="Cai Z.L."/>
            <person name="Qin H."/>
            <person name="Bao Y."/>
            <person name="Leung R.K.K."/>
            <person name="Ng P.K.S."/>
            <person name="Zou J."/>
            <person name="Zhong X.J."/>
            <person name="Ran P.X."/>
            <person name="Zhong N.S."/>
            <person name="Liu Z.G."/>
            <person name="Tsui S.K.W."/>
        </authorList>
    </citation>
    <scope>NUCLEOTIDE SEQUENCE</scope>
    <source>
        <strain evidence="1">Derf</strain>
        <tissue evidence="1">Whole organism</tissue>
    </source>
</reference>
<evidence type="ECO:0000313" key="2">
    <source>
        <dbReference type="Proteomes" id="UP000790347"/>
    </source>
</evidence>
<accession>A0A922L9G5</accession>
<gene>
    <name evidence="1" type="ORF">DERF_001259</name>
</gene>
<dbReference type="Proteomes" id="UP000790347">
    <property type="component" value="Unassembled WGS sequence"/>
</dbReference>
<sequence>MLLTYYINMGTYQIDLLHSFFSSASSIACSIYLANMTPTIYLPTYLPTNCITIMLSYQYVPSVYSNLKADQQ</sequence>
<name>A0A922L9G5_DERFA</name>
<evidence type="ECO:0000313" key="1">
    <source>
        <dbReference type="EMBL" id="KAH9527228.1"/>
    </source>
</evidence>
<keyword evidence="2" id="KW-1185">Reference proteome</keyword>
<reference evidence="1" key="2">
    <citation type="journal article" date="2022" name="Res Sq">
        <title>Comparative Genomics Reveals Insights into the Divergent Evolution of Astigmatic Mites and Household Pest Adaptations.</title>
        <authorList>
            <person name="Xiong Q."/>
            <person name="Wan A.T.-Y."/>
            <person name="Liu X.-Y."/>
            <person name="Fung C.S.-H."/>
            <person name="Xiao X."/>
            <person name="Malainual N."/>
            <person name="Hou J."/>
            <person name="Wang L."/>
            <person name="Wang M."/>
            <person name="Yang K."/>
            <person name="Cui Y."/>
            <person name="Leung E."/>
            <person name="Nong W."/>
            <person name="Shin S.-K."/>
            <person name="Au S."/>
            <person name="Jeong K.Y."/>
            <person name="Chew F.T."/>
            <person name="Hui J."/>
            <person name="Leung T.F."/>
            <person name="Tungtrongchitr A."/>
            <person name="Zhong N."/>
            <person name="Liu Z."/>
            <person name="Tsui S."/>
        </authorList>
    </citation>
    <scope>NUCLEOTIDE SEQUENCE</scope>
    <source>
        <strain evidence="1">Derf</strain>
        <tissue evidence="1">Whole organism</tissue>
    </source>
</reference>
<comment type="caution">
    <text evidence="1">The sequence shown here is derived from an EMBL/GenBank/DDBJ whole genome shotgun (WGS) entry which is preliminary data.</text>
</comment>
<dbReference type="EMBL" id="ASGP02000001">
    <property type="protein sequence ID" value="KAH9527228.1"/>
    <property type="molecule type" value="Genomic_DNA"/>
</dbReference>
<dbReference type="AlphaFoldDB" id="A0A922L9G5"/>
<protein>
    <submittedName>
        <fullName evidence="1">Uncharacterized protein</fullName>
    </submittedName>
</protein>
<proteinExistence type="predicted"/>